<dbReference type="Pfam" id="PF00664">
    <property type="entry name" value="ABC_membrane"/>
    <property type="match status" value="1"/>
</dbReference>
<evidence type="ECO:0000256" key="4">
    <source>
        <dbReference type="ARBA" id="ARBA00023136"/>
    </source>
</evidence>
<dbReference type="SUPFAM" id="SSF90123">
    <property type="entry name" value="ABC transporter transmembrane region"/>
    <property type="match status" value="1"/>
</dbReference>
<keyword evidence="8" id="KW-1185">Reference proteome</keyword>
<keyword evidence="3 5" id="KW-1133">Transmembrane helix</keyword>
<dbReference type="PROSITE" id="PS50929">
    <property type="entry name" value="ABC_TM1F"/>
    <property type="match status" value="1"/>
</dbReference>
<keyword evidence="2 5" id="KW-0812">Transmembrane</keyword>
<name>A0A444X1C1_ARAHY</name>
<keyword evidence="4 5" id="KW-0472">Membrane</keyword>
<protein>
    <recommendedName>
        <fullName evidence="6">ABC transmembrane type-1 domain-containing protein</fullName>
    </recommendedName>
</protein>
<dbReference type="PANTHER" id="PTHR43394">
    <property type="entry name" value="ATP-DEPENDENT PERMEASE MDL1, MITOCHONDRIAL"/>
    <property type="match status" value="1"/>
</dbReference>
<dbReference type="PANTHER" id="PTHR43394:SF1">
    <property type="entry name" value="ATP-BINDING CASSETTE SUB-FAMILY B MEMBER 10, MITOCHONDRIAL"/>
    <property type="match status" value="1"/>
</dbReference>
<comment type="subcellular location">
    <subcellularLocation>
        <location evidence="1">Membrane</location>
        <topology evidence="1">Multi-pass membrane protein</topology>
    </subcellularLocation>
</comment>
<organism evidence="7 8">
    <name type="scientific">Arachis hypogaea</name>
    <name type="common">Peanut</name>
    <dbReference type="NCBI Taxonomy" id="3818"/>
    <lineage>
        <taxon>Eukaryota</taxon>
        <taxon>Viridiplantae</taxon>
        <taxon>Streptophyta</taxon>
        <taxon>Embryophyta</taxon>
        <taxon>Tracheophyta</taxon>
        <taxon>Spermatophyta</taxon>
        <taxon>Magnoliopsida</taxon>
        <taxon>eudicotyledons</taxon>
        <taxon>Gunneridae</taxon>
        <taxon>Pentapetalae</taxon>
        <taxon>rosids</taxon>
        <taxon>fabids</taxon>
        <taxon>Fabales</taxon>
        <taxon>Fabaceae</taxon>
        <taxon>Papilionoideae</taxon>
        <taxon>50 kb inversion clade</taxon>
        <taxon>dalbergioids sensu lato</taxon>
        <taxon>Dalbergieae</taxon>
        <taxon>Pterocarpus clade</taxon>
        <taxon>Arachis</taxon>
    </lineage>
</organism>
<accession>A0A444X1C1</accession>
<dbReference type="Proteomes" id="UP000289738">
    <property type="component" value="Chromosome B10"/>
</dbReference>
<evidence type="ECO:0000256" key="5">
    <source>
        <dbReference type="SAM" id="Phobius"/>
    </source>
</evidence>
<evidence type="ECO:0000256" key="2">
    <source>
        <dbReference type="ARBA" id="ARBA00022692"/>
    </source>
</evidence>
<dbReference type="GO" id="GO:0015421">
    <property type="term" value="F:ABC-type oligopeptide transporter activity"/>
    <property type="evidence" value="ECO:0007669"/>
    <property type="project" value="TreeGrafter"/>
</dbReference>
<dbReference type="AlphaFoldDB" id="A0A444X1C1"/>
<evidence type="ECO:0000259" key="6">
    <source>
        <dbReference type="PROSITE" id="PS50929"/>
    </source>
</evidence>
<feature type="domain" description="ABC transmembrane type-1" evidence="6">
    <location>
        <begin position="109"/>
        <end position="269"/>
    </location>
</feature>
<evidence type="ECO:0000256" key="3">
    <source>
        <dbReference type="ARBA" id="ARBA00022989"/>
    </source>
</evidence>
<dbReference type="InterPro" id="IPR039421">
    <property type="entry name" value="Type_1_exporter"/>
</dbReference>
<dbReference type="InterPro" id="IPR036640">
    <property type="entry name" value="ABC1_TM_sf"/>
</dbReference>
<gene>
    <name evidence="7" type="ORF">Ahy_B10g102138</name>
</gene>
<dbReference type="STRING" id="3818.A0A444X1C1"/>
<evidence type="ECO:0000313" key="8">
    <source>
        <dbReference type="Proteomes" id="UP000289738"/>
    </source>
</evidence>
<reference evidence="7 8" key="1">
    <citation type="submission" date="2019-01" db="EMBL/GenBank/DDBJ databases">
        <title>Sequencing of cultivated peanut Arachis hypogaea provides insights into genome evolution and oil improvement.</title>
        <authorList>
            <person name="Chen X."/>
        </authorList>
    </citation>
    <scope>NUCLEOTIDE SEQUENCE [LARGE SCALE GENOMIC DNA]</scope>
    <source>
        <strain evidence="8">cv. Fuhuasheng</strain>
        <tissue evidence="7">Leaves</tissue>
    </source>
</reference>
<dbReference type="GO" id="GO:0005743">
    <property type="term" value="C:mitochondrial inner membrane"/>
    <property type="evidence" value="ECO:0007669"/>
    <property type="project" value="TreeGrafter"/>
</dbReference>
<proteinExistence type="predicted"/>
<sequence length="324" mass="35698">MNIPSYRNTWLKVEARVRRYCSDLSLVFSYDLLQRRSSPVTSPPATAFPAAISSDDVPSSFLSLPSPASSPPKSQRLPFVLDQKVQLKVQSCFQLIFVVTSSYNFLQFLVHKEIAFFDVTRTGEILSRLSEDTQIIKNAATTNVSEAMKNLATALMGLSFMFATSWKLTLLPLTVVPVISVAVCKFRHLLRELSHKIQTAVAVASSIAEKSFGAIRIVRSFAQEDYEISCYFEKVSETHSLGLKQAKVVGLFSGGLNAASTLSVIVAVGSSISSISFLLITTCLIRLNGYRKPGLIALFDVDVTLIAPRKVFVLLEPMALVLYR</sequence>
<evidence type="ECO:0000313" key="7">
    <source>
        <dbReference type="EMBL" id="RYQ83455.1"/>
    </source>
</evidence>
<feature type="transmembrane region" description="Helical" evidence="5">
    <location>
        <begin position="262"/>
        <end position="285"/>
    </location>
</feature>
<evidence type="ECO:0000256" key="1">
    <source>
        <dbReference type="ARBA" id="ARBA00004141"/>
    </source>
</evidence>
<dbReference type="Gene3D" id="1.20.1560.10">
    <property type="entry name" value="ABC transporter type 1, transmembrane domain"/>
    <property type="match status" value="1"/>
</dbReference>
<comment type="caution">
    <text evidence="7">The sequence shown here is derived from an EMBL/GenBank/DDBJ whole genome shotgun (WGS) entry which is preliminary data.</text>
</comment>
<dbReference type="EMBL" id="SDMP01000020">
    <property type="protein sequence ID" value="RYQ83455.1"/>
    <property type="molecule type" value="Genomic_DNA"/>
</dbReference>
<dbReference type="InterPro" id="IPR011527">
    <property type="entry name" value="ABC1_TM_dom"/>
</dbReference>
<dbReference type="GO" id="GO:0090374">
    <property type="term" value="P:oligopeptide export from mitochondrion"/>
    <property type="evidence" value="ECO:0007669"/>
    <property type="project" value="TreeGrafter"/>
</dbReference>
<dbReference type="GO" id="GO:0005524">
    <property type="term" value="F:ATP binding"/>
    <property type="evidence" value="ECO:0007669"/>
    <property type="project" value="InterPro"/>
</dbReference>